<keyword evidence="2" id="KW-0328">Glycosyltransferase</keyword>
<evidence type="ECO:0000256" key="5">
    <source>
        <dbReference type="SAM" id="Phobius"/>
    </source>
</evidence>
<dbReference type="Pfam" id="PF04577">
    <property type="entry name" value="Glyco_transf_61"/>
    <property type="match status" value="1"/>
</dbReference>
<reference evidence="7 8" key="1">
    <citation type="submission" date="2024-12" db="EMBL/GenBank/DDBJ databases">
        <title>The unique morphological basis and parallel evolutionary history of personate flowers in Penstemon.</title>
        <authorList>
            <person name="Depatie T.H."/>
            <person name="Wessinger C.A."/>
        </authorList>
    </citation>
    <scope>NUCLEOTIDE SEQUENCE [LARGE SCALE GENOMIC DNA]</scope>
    <source>
        <strain evidence="7">WTNN_2</strain>
        <tissue evidence="7">Leaf</tissue>
    </source>
</reference>
<comment type="subcellular location">
    <subcellularLocation>
        <location evidence="1">Golgi apparatus membrane</location>
        <topology evidence="1">Single-pass type II membrane protein</topology>
    </subcellularLocation>
</comment>
<dbReference type="InterPro" id="IPR049625">
    <property type="entry name" value="Glyco_transf_61_cat"/>
</dbReference>
<evidence type="ECO:0000313" key="8">
    <source>
        <dbReference type="Proteomes" id="UP001634393"/>
    </source>
</evidence>
<dbReference type="InterPro" id="IPR007657">
    <property type="entry name" value="Glycosyltransferase_61"/>
</dbReference>
<accession>A0ABD3S9N8</accession>
<dbReference type="Proteomes" id="UP001634393">
    <property type="component" value="Unassembled WGS sequence"/>
</dbReference>
<dbReference type="PANTHER" id="PTHR20961">
    <property type="entry name" value="GLYCOSYLTRANSFERASE"/>
    <property type="match status" value="1"/>
</dbReference>
<gene>
    <name evidence="7" type="ORF">ACJIZ3_006967</name>
</gene>
<organism evidence="7 8">
    <name type="scientific">Penstemon smallii</name>
    <dbReference type="NCBI Taxonomy" id="265156"/>
    <lineage>
        <taxon>Eukaryota</taxon>
        <taxon>Viridiplantae</taxon>
        <taxon>Streptophyta</taxon>
        <taxon>Embryophyta</taxon>
        <taxon>Tracheophyta</taxon>
        <taxon>Spermatophyta</taxon>
        <taxon>Magnoliopsida</taxon>
        <taxon>eudicotyledons</taxon>
        <taxon>Gunneridae</taxon>
        <taxon>Pentapetalae</taxon>
        <taxon>asterids</taxon>
        <taxon>lamiids</taxon>
        <taxon>Lamiales</taxon>
        <taxon>Plantaginaceae</taxon>
        <taxon>Cheloneae</taxon>
        <taxon>Penstemon</taxon>
    </lineage>
</organism>
<dbReference type="EMBL" id="JBJXBP010000007">
    <property type="protein sequence ID" value="KAL3821062.1"/>
    <property type="molecule type" value="Genomic_DNA"/>
</dbReference>
<protein>
    <recommendedName>
        <fullName evidence="6">Glycosyltransferase 61 catalytic domain-containing protein</fullName>
    </recommendedName>
</protein>
<comment type="caution">
    <text evidence="7">The sequence shown here is derived from an EMBL/GenBank/DDBJ whole genome shotgun (WGS) entry which is preliminary data.</text>
</comment>
<dbReference type="GO" id="GO:0000139">
    <property type="term" value="C:Golgi membrane"/>
    <property type="evidence" value="ECO:0007669"/>
    <property type="project" value="UniProtKB-SubCell"/>
</dbReference>
<feature type="transmembrane region" description="Helical" evidence="5">
    <location>
        <begin position="6"/>
        <end position="27"/>
    </location>
</feature>
<dbReference type="PANTHER" id="PTHR20961:SF108">
    <property type="entry name" value="GLYCOSYLTRANSFERASE"/>
    <property type="match status" value="1"/>
</dbReference>
<dbReference type="AlphaFoldDB" id="A0ABD3S9N8"/>
<keyword evidence="5" id="KW-1133">Transmembrane helix</keyword>
<name>A0ABD3S9N8_9LAMI</name>
<feature type="domain" description="Glycosyltransferase 61 catalytic" evidence="6">
    <location>
        <begin position="258"/>
        <end position="371"/>
    </location>
</feature>
<evidence type="ECO:0000313" key="7">
    <source>
        <dbReference type="EMBL" id="KAL3821062.1"/>
    </source>
</evidence>
<evidence type="ECO:0000256" key="4">
    <source>
        <dbReference type="ARBA" id="ARBA00023180"/>
    </source>
</evidence>
<dbReference type="GO" id="GO:0016763">
    <property type="term" value="F:pentosyltransferase activity"/>
    <property type="evidence" value="ECO:0007669"/>
    <property type="project" value="UniProtKB-ARBA"/>
</dbReference>
<evidence type="ECO:0000256" key="3">
    <source>
        <dbReference type="ARBA" id="ARBA00022679"/>
    </source>
</evidence>
<evidence type="ECO:0000256" key="1">
    <source>
        <dbReference type="ARBA" id="ARBA00004323"/>
    </source>
</evidence>
<keyword evidence="5" id="KW-0472">Membrane</keyword>
<proteinExistence type="predicted"/>
<keyword evidence="4" id="KW-0325">Glycoprotein</keyword>
<evidence type="ECO:0000256" key="2">
    <source>
        <dbReference type="ARBA" id="ARBA00022676"/>
    </source>
</evidence>
<evidence type="ECO:0000259" key="6">
    <source>
        <dbReference type="Pfam" id="PF04577"/>
    </source>
</evidence>
<keyword evidence="3" id="KW-0808">Transferase</keyword>
<keyword evidence="5" id="KW-0812">Transmembrane</keyword>
<keyword evidence="8" id="KW-1185">Reference proteome</keyword>
<sequence length="466" mass="53180">MGTSTFILINVVPPLLCCFPSFVLTLFPLSKRTRIYLIFFSGVQYLSSSETIPTSRKVFMNETVQEKQPTLTSLLSNLLKEEDREKLESTGFACNKEAASIHCVANGPLQIDTKTMTVTIPSSNQTTQETFVIRPYARQEDDNLLKTITPVKISWQNITTPQICEYNHEIPAVIFSSSGFVGNVFHEINEIIIPLFITTRHFKSRVQFILEDYNPSFVRKYRNLLSQLTEQEIINPVSNQSVHCFPGAVIGLKFHNHLSINSTDIPRGLSMRDFRQFLRQSFNLKFSHVSQITRPRLLLLSRRVTRRFINEDDMIRMMEELGFEVIVVARAKLISDIKMFLSLINSCCVLVAAHGAGLTNELFLPDGAVMVQVDLIGLEWPAENYYGHPARAMGVHYLRYKIEPEESSLFKIFGRRDHVAFTDPRGAFPVLVGKQVYLNGQNVKINVERFRETMVEAMSLVQDSRL</sequence>